<dbReference type="Gene3D" id="3.30.470.20">
    <property type="entry name" value="ATP-grasp fold, B domain"/>
    <property type="match status" value="1"/>
</dbReference>
<dbReference type="InterPro" id="IPR036443">
    <property type="entry name" value="Znf_RanBP2_sf"/>
</dbReference>
<evidence type="ECO:0000259" key="9">
    <source>
        <dbReference type="PROSITE" id="PS50199"/>
    </source>
</evidence>
<keyword evidence="5" id="KW-1015">Disulfide bond</keyword>
<feature type="region of interest" description="Disordered" evidence="7">
    <location>
        <begin position="221"/>
        <end position="255"/>
    </location>
</feature>
<dbReference type="Pfam" id="PF14295">
    <property type="entry name" value="PAN_4"/>
    <property type="match status" value="1"/>
</dbReference>
<dbReference type="Proteomes" id="UP000241890">
    <property type="component" value="Unassembled WGS sequence"/>
</dbReference>
<evidence type="ECO:0000256" key="4">
    <source>
        <dbReference type="ARBA" id="ARBA00022833"/>
    </source>
</evidence>
<dbReference type="PROSITE" id="PS50199">
    <property type="entry name" value="ZF_RANBP2_2"/>
    <property type="match status" value="1"/>
</dbReference>
<evidence type="ECO:0000256" key="8">
    <source>
        <dbReference type="SAM" id="Phobius"/>
    </source>
</evidence>
<evidence type="ECO:0000256" key="1">
    <source>
        <dbReference type="ARBA" id="ARBA00022723"/>
    </source>
</evidence>
<keyword evidence="2" id="KW-0677">Repeat</keyword>
<accession>A0A2R5GNL7</accession>
<dbReference type="Pfam" id="PF03133">
    <property type="entry name" value="TTL"/>
    <property type="match status" value="1"/>
</dbReference>
<dbReference type="PANTHER" id="PTHR39666">
    <property type="entry name" value="RANBP2-TYPE DOMAIN-CONTAINING PROTEIN"/>
    <property type="match status" value="1"/>
</dbReference>
<evidence type="ECO:0000256" key="7">
    <source>
        <dbReference type="SAM" id="MobiDB-lite"/>
    </source>
</evidence>
<protein>
    <submittedName>
        <fullName evidence="11">Tubulin--tyrosine ligase</fullName>
    </submittedName>
</protein>
<dbReference type="GO" id="GO:0006508">
    <property type="term" value="P:proteolysis"/>
    <property type="evidence" value="ECO:0007669"/>
    <property type="project" value="InterPro"/>
</dbReference>
<keyword evidence="8" id="KW-1133">Transmembrane helix</keyword>
<comment type="caution">
    <text evidence="11">The sequence shown here is derived from an EMBL/GenBank/DDBJ whole genome shotgun (WGS) entry which is preliminary data.</text>
</comment>
<feature type="compositionally biased region" description="Polar residues" evidence="7">
    <location>
        <begin position="810"/>
        <end position="819"/>
    </location>
</feature>
<name>A0A2R5GNL7_9STRA</name>
<evidence type="ECO:0000256" key="5">
    <source>
        <dbReference type="ARBA" id="ARBA00023157"/>
    </source>
</evidence>
<dbReference type="SMART" id="SM00547">
    <property type="entry name" value="ZnF_RBZ"/>
    <property type="match status" value="1"/>
</dbReference>
<feature type="region of interest" description="Disordered" evidence="7">
    <location>
        <begin position="725"/>
        <end position="780"/>
    </location>
</feature>
<dbReference type="SMART" id="SM00223">
    <property type="entry name" value="APPLE"/>
    <property type="match status" value="1"/>
</dbReference>
<keyword evidence="3 6" id="KW-0863">Zinc-finger</keyword>
<evidence type="ECO:0000313" key="12">
    <source>
        <dbReference type="Proteomes" id="UP000241890"/>
    </source>
</evidence>
<dbReference type="InParanoid" id="A0A2R5GNL7"/>
<dbReference type="PROSITE" id="PS01358">
    <property type="entry name" value="ZF_RANBP2_1"/>
    <property type="match status" value="1"/>
</dbReference>
<dbReference type="GO" id="GO:0008270">
    <property type="term" value="F:zinc ion binding"/>
    <property type="evidence" value="ECO:0007669"/>
    <property type="project" value="UniProtKB-KW"/>
</dbReference>
<dbReference type="Pfam" id="PF00641">
    <property type="entry name" value="Zn_ribbon_RanBP"/>
    <property type="match status" value="1"/>
</dbReference>
<dbReference type="InterPro" id="IPR000177">
    <property type="entry name" value="Apple"/>
</dbReference>
<dbReference type="PROSITE" id="PS50948">
    <property type="entry name" value="PAN"/>
    <property type="match status" value="1"/>
</dbReference>
<feature type="compositionally biased region" description="Polar residues" evidence="7">
    <location>
        <begin position="221"/>
        <end position="233"/>
    </location>
</feature>
<dbReference type="Gene3D" id="3.50.4.10">
    <property type="entry name" value="Hepatocyte Growth Factor"/>
    <property type="match status" value="1"/>
</dbReference>
<feature type="region of interest" description="Disordered" evidence="7">
    <location>
        <begin position="165"/>
        <end position="198"/>
    </location>
</feature>
<evidence type="ECO:0000313" key="11">
    <source>
        <dbReference type="EMBL" id="GBG29901.1"/>
    </source>
</evidence>
<keyword evidence="12" id="KW-1185">Reference proteome</keyword>
<feature type="domain" description="Apple" evidence="10">
    <location>
        <begin position="835"/>
        <end position="910"/>
    </location>
</feature>
<evidence type="ECO:0000256" key="2">
    <source>
        <dbReference type="ARBA" id="ARBA00022737"/>
    </source>
</evidence>
<keyword evidence="8" id="KW-0472">Membrane</keyword>
<keyword evidence="1" id="KW-0479">Metal-binding</keyword>
<evidence type="ECO:0000259" key="10">
    <source>
        <dbReference type="PROSITE" id="PS50948"/>
    </source>
</evidence>
<dbReference type="Gene3D" id="4.10.1060.10">
    <property type="entry name" value="Zinc finger, RanBP2-type"/>
    <property type="match status" value="1"/>
</dbReference>
<reference evidence="11 12" key="1">
    <citation type="submission" date="2017-12" db="EMBL/GenBank/DDBJ databases">
        <title>Sequencing, de novo assembly and annotation of complete genome of a new Thraustochytrid species, strain FCC1311.</title>
        <authorList>
            <person name="Sedici K."/>
            <person name="Godart F."/>
            <person name="Aiese Cigliano R."/>
            <person name="Sanseverino W."/>
            <person name="Barakat M."/>
            <person name="Ortet P."/>
            <person name="Marechal E."/>
            <person name="Cagnac O."/>
            <person name="Amato A."/>
        </authorList>
    </citation>
    <scope>NUCLEOTIDE SEQUENCE [LARGE SCALE GENOMIC DNA]</scope>
</reference>
<evidence type="ECO:0000256" key="3">
    <source>
        <dbReference type="ARBA" id="ARBA00022771"/>
    </source>
</evidence>
<dbReference type="SUPFAM" id="SSF90209">
    <property type="entry name" value="Ran binding protein zinc finger-like"/>
    <property type="match status" value="1"/>
</dbReference>
<proteinExistence type="predicted"/>
<sequence length="1107" mass="123549">MRATGRDEGSGLARSARAAAAGLGAALAGAAHVLRPAMERACEGARRLTAWLAARAADRARGGAYELKKIARRKLRKHKWLRKKRTRRIIIFALFVLWDIQVGVTSMYLWWQDPETTLPPQHIEIRDKVLEYRLKAQQDAAANDLIEERVKAGIEERISREFATFEARHEETESPERKDQRERVREHKDRTASEMRGKIEKLRERNRFALFDESQALQRLQTSLRGTRSTKSSAAKRKDAKTNQQQQSGPRDPQGLLRSAFQQLGYAEGTLSDSPVWLLAPGLECQGEEITSAINLYADPSSVGVFCYGDANWVAHLGRKDVLDQRLQWFDLKLHRHKDCIQYSDFVPWTLAINPGTDLAELEQKVAETASGNSLYIIKHQKPLDELTAAAAAQNLPAVSSSPVKAIKALRKRGQDKEGLIVQSFKSNALLWEGRRFVVRTWAFIVSSRPFLALYHDGVILRSIESAHARFPSKQKSLRARLANITSRQSEHPEFSQRSHEAFGCMDDLQRYLNGAFKNAEMLHYTDLVLKPYLKRLMNFVLHALRREHEHETPVWALQHLCFDFSIDANWNVWLLDASPSCDPQLAAPEVTSSCKRASLQALGTTAANIAEQVYMQRKSKHRGSWLDHVDLGTFEILFDSESSVHAHDAVQEVCKRSTYQDFRKRQTFGKRVVQELLAWDGRPPERLFASDDAAHGTHAAWQCPACGYRNSPGSTHCDYCGSAHGTHSGEGLPSDPHEGLTKQSPLPPITNPRTSDTISRADAGSYDMHNDHLSRPDDRGFGVEEEMEAFLHRDANDGNSGSNAGGAQPSATPQGPVMTQTTATFDVKVRQMMCAGKAFDIKESVEMIGFDIEPLRTSTYHACCSSCAINPRCMGFTYVANAFQCWLKSQVGPEGYQSDRTSGILSTGAGAFSGVGPVGGAAGWNTQPSVQTQRTQMQPTSQMARRAYYRQKLVDLFTEHDPNKLSKVDVLLDRYRGNEEHFLLRTTQQYEEIAQQAKARAAQRNRLGASVPINTRTGANSWPGAGSGPGLGTGTGIGMGATMPSGDIDHRARDAHGLTLDDYRDRVRQIFAKNDPSKLSDVDALLQHFAGKEMQLVEFLMKKYNS</sequence>
<keyword evidence="11" id="KW-0436">Ligase</keyword>
<gene>
    <name evidence="11" type="ORF">FCC1311_061212</name>
</gene>
<feature type="compositionally biased region" description="Basic and acidic residues" evidence="7">
    <location>
        <begin position="769"/>
        <end position="780"/>
    </location>
</feature>
<feature type="transmembrane region" description="Helical" evidence="8">
    <location>
        <begin position="89"/>
        <end position="111"/>
    </location>
</feature>
<organism evidence="11 12">
    <name type="scientific">Hondaea fermentalgiana</name>
    <dbReference type="NCBI Taxonomy" id="2315210"/>
    <lineage>
        <taxon>Eukaryota</taxon>
        <taxon>Sar</taxon>
        <taxon>Stramenopiles</taxon>
        <taxon>Bigyra</taxon>
        <taxon>Labyrinthulomycetes</taxon>
        <taxon>Thraustochytrida</taxon>
        <taxon>Thraustochytriidae</taxon>
        <taxon>Hondaea</taxon>
    </lineage>
</organism>
<dbReference type="InterPro" id="IPR001876">
    <property type="entry name" value="Znf_RanBP2"/>
</dbReference>
<dbReference type="OrthoDB" id="248320at2759"/>
<dbReference type="EMBL" id="BEYU01000067">
    <property type="protein sequence ID" value="GBG29901.1"/>
    <property type="molecule type" value="Genomic_DNA"/>
</dbReference>
<feature type="compositionally biased region" description="Low complexity" evidence="7">
    <location>
        <begin position="798"/>
        <end position="808"/>
    </location>
</feature>
<dbReference type="PANTHER" id="PTHR39666:SF1">
    <property type="entry name" value="NUCLEAR PORE COMPLEX NUP2_50_61 DOMAIN-CONTAINING PROTEIN"/>
    <property type="match status" value="1"/>
</dbReference>
<dbReference type="AlphaFoldDB" id="A0A2R5GNL7"/>
<keyword evidence="4" id="KW-0862">Zinc</keyword>
<keyword evidence="8" id="KW-0812">Transmembrane</keyword>
<feature type="compositionally biased region" description="Basic and acidic residues" evidence="7">
    <location>
        <begin position="166"/>
        <end position="198"/>
    </location>
</feature>
<evidence type="ECO:0000256" key="6">
    <source>
        <dbReference type="PROSITE-ProRule" id="PRU00322"/>
    </source>
</evidence>
<dbReference type="InterPro" id="IPR004344">
    <property type="entry name" value="TTL/TTLL_fam"/>
</dbReference>
<feature type="domain" description="RanBP2-type" evidence="9">
    <location>
        <begin position="695"/>
        <end position="727"/>
    </location>
</feature>
<dbReference type="InterPro" id="IPR003609">
    <property type="entry name" value="Pan_app"/>
</dbReference>
<dbReference type="GO" id="GO:0016874">
    <property type="term" value="F:ligase activity"/>
    <property type="evidence" value="ECO:0007669"/>
    <property type="project" value="UniProtKB-KW"/>
</dbReference>
<dbReference type="GO" id="GO:0005576">
    <property type="term" value="C:extracellular region"/>
    <property type="evidence" value="ECO:0007669"/>
    <property type="project" value="InterPro"/>
</dbReference>
<feature type="region of interest" description="Disordered" evidence="7">
    <location>
        <begin position="795"/>
        <end position="819"/>
    </location>
</feature>